<feature type="compositionally biased region" description="Basic and acidic residues" evidence="1">
    <location>
        <begin position="14"/>
        <end position="31"/>
    </location>
</feature>
<keyword evidence="3" id="KW-1185">Reference proteome</keyword>
<dbReference type="EMBL" id="CP014692">
    <property type="protein sequence ID" value="AQS85522.1"/>
    <property type="molecule type" value="Genomic_DNA"/>
</dbReference>
<dbReference type="RefSeq" id="WP_077813575.1">
    <property type="nucleotide sequence ID" value="NZ_CP014692.1"/>
</dbReference>
<dbReference type="STRING" id="435.A0U92_12910"/>
<evidence type="ECO:0000256" key="1">
    <source>
        <dbReference type="SAM" id="MobiDB-lite"/>
    </source>
</evidence>
<accession>A0A1U9KI79</accession>
<dbReference type="Proteomes" id="UP000188937">
    <property type="component" value="Chromosome"/>
</dbReference>
<organism evidence="2 3">
    <name type="scientific">Acetobacter aceti</name>
    <dbReference type="NCBI Taxonomy" id="435"/>
    <lineage>
        <taxon>Bacteria</taxon>
        <taxon>Pseudomonadati</taxon>
        <taxon>Pseudomonadota</taxon>
        <taxon>Alphaproteobacteria</taxon>
        <taxon>Acetobacterales</taxon>
        <taxon>Acetobacteraceae</taxon>
        <taxon>Acetobacter</taxon>
        <taxon>Acetobacter subgen. Acetobacter</taxon>
    </lineage>
</organism>
<sequence>MPANSASKSGGGPTREKGPAIQMDKADHEDTASWGSSRVAEEYRKQQAKLIKEGKYMEVLQVDIDDLKSIKFQDGTSMYDKHKDTIKEAIEYARCVQKN</sequence>
<feature type="region of interest" description="Disordered" evidence="1">
    <location>
        <begin position="1"/>
        <end position="38"/>
    </location>
</feature>
<proteinExistence type="predicted"/>
<dbReference type="AlphaFoldDB" id="A0A1U9KI79"/>
<reference evidence="2 3" key="1">
    <citation type="submission" date="2016-03" db="EMBL/GenBank/DDBJ databases">
        <title>Acetic acid bacteria sequencing.</title>
        <authorList>
            <person name="Brandt J."/>
            <person name="Jakob F."/>
            <person name="Vogel R.F."/>
        </authorList>
    </citation>
    <scope>NUCLEOTIDE SEQUENCE [LARGE SCALE GENOMIC DNA]</scope>
    <source>
        <strain evidence="2 3">TMW2.1153</strain>
    </source>
</reference>
<gene>
    <name evidence="2" type="ORF">A0U92_12910</name>
</gene>
<name>A0A1U9KI79_ACEAC</name>
<dbReference type="KEGG" id="aace:A0U92_12910"/>
<protein>
    <submittedName>
        <fullName evidence="2">Uncharacterized protein</fullName>
    </submittedName>
</protein>
<evidence type="ECO:0000313" key="3">
    <source>
        <dbReference type="Proteomes" id="UP000188937"/>
    </source>
</evidence>
<evidence type="ECO:0000313" key="2">
    <source>
        <dbReference type="EMBL" id="AQS85522.1"/>
    </source>
</evidence>
<dbReference type="OrthoDB" id="8396339at2"/>